<dbReference type="InterPro" id="IPR001789">
    <property type="entry name" value="Sig_transdc_resp-reg_receiver"/>
</dbReference>
<evidence type="ECO:0000256" key="1">
    <source>
        <dbReference type="ARBA" id="ARBA00022553"/>
    </source>
</evidence>
<dbReference type="Proteomes" id="UP000481517">
    <property type="component" value="Unassembled WGS sequence"/>
</dbReference>
<evidence type="ECO:0000259" key="3">
    <source>
        <dbReference type="PROSITE" id="PS50110"/>
    </source>
</evidence>
<dbReference type="InterPro" id="IPR050595">
    <property type="entry name" value="Bact_response_regulator"/>
</dbReference>
<sequence>MKHLMTQHPQAKLLVVDDNPTNLMLLVEVLKTAGFCNVTALSHPADAIEFVKRSHVDVVLLDQNMPDRTGLELYEQLCFVLAQNPIGLLVTALASDELKAKSEALGMAGFIGKPFDIYYLVNQIDKSLNG</sequence>
<evidence type="ECO:0000313" key="5">
    <source>
        <dbReference type="Proteomes" id="UP000481517"/>
    </source>
</evidence>
<reference evidence="4 5" key="1">
    <citation type="submission" date="2020-02" db="EMBL/GenBank/DDBJ databases">
        <authorList>
            <person name="Rodrigo-Torres L."/>
            <person name="Arahal R. D."/>
            <person name="Lucena T."/>
        </authorList>
    </citation>
    <scope>NUCLEOTIDE SEQUENCE [LARGE SCALE GENOMIC DNA]</scope>
    <source>
        <strain evidence="4 5">CECT 9734</strain>
    </source>
</reference>
<keyword evidence="5" id="KW-1185">Reference proteome</keyword>
<evidence type="ECO:0000313" key="4">
    <source>
        <dbReference type="EMBL" id="CAB0151410.1"/>
    </source>
</evidence>
<keyword evidence="1 2" id="KW-0597">Phosphoprotein</keyword>
<name>A0A6S6WVB0_9GAMM</name>
<dbReference type="PROSITE" id="PS50110">
    <property type="entry name" value="RESPONSE_REGULATORY"/>
    <property type="match status" value="1"/>
</dbReference>
<dbReference type="AlphaFoldDB" id="A0A6S6WVB0"/>
<feature type="modified residue" description="4-aspartylphosphate" evidence="2">
    <location>
        <position position="62"/>
    </location>
</feature>
<dbReference type="SUPFAM" id="SSF52172">
    <property type="entry name" value="CheY-like"/>
    <property type="match status" value="1"/>
</dbReference>
<gene>
    <name evidence="4" type="primary">cheY</name>
    <name evidence="4" type="ORF">PSI9734_01798</name>
</gene>
<dbReference type="PANTHER" id="PTHR44591">
    <property type="entry name" value="STRESS RESPONSE REGULATOR PROTEIN 1"/>
    <property type="match status" value="1"/>
</dbReference>
<dbReference type="RefSeq" id="WP_173920777.1">
    <property type="nucleotide sequence ID" value="NZ_CADCXY010000004.1"/>
</dbReference>
<accession>A0A6S6WVB0</accession>
<dbReference type="Pfam" id="PF00072">
    <property type="entry name" value="Response_reg"/>
    <property type="match status" value="1"/>
</dbReference>
<dbReference type="EMBL" id="CADCXY010000004">
    <property type="protein sequence ID" value="CAB0151410.1"/>
    <property type="molecule type" value="Genomic_DNA"/>
</dbReference>
<dbReference type="PANTHER" id="PTHR44591:SF3">
    <property type="entry name" value="RESPONSE REGULATORY DOMAIN-CONTAINING PROTEIN"/>
    <property type="match status" value="1"/>
</dbReference>
<protein>
    <submittedName>
        <fullName evidence="4">Chemotaxis protein CheY</fullName>
    </submittedName>
</protein>
<dbReference type="SMART" id="SM00448">
    <property type="entry name" value="REC"/>
    <property type="match status" value="1"/>
</dbReference>
<dbReference type="GO" id="GO:0000160">
    <property type="term" value="P:phosphorelay signal transduction system"/>
    <property type="evidence" value="ECO:0007669"/>
    <property type="project" value="InterPro"/>
</dbReference>
<dbReference type="InterPro" id="IPR011006">
    <property type="entry name" value="CheY-like_superfamily"/>
</dbReference>
<organism evidence="4 5">
    <name type="scientific">Pseudidiomarina piscicola</name>
    <dbReference type="NCBI Taxonomy" id="2614830"/>
    <lineage>
        <taxon>Bacteria</taxon>
        <taxon>Pseudomonadati</taxon>
        <taxon>Pseudomonadota</taxon>
        <taxon>Gammaproteobacteria</taxon>
        <taxon>Alteromonadales</taxon>
        <taxon>Idiomarinaceae</taxon>
        <taxon>Pseudidiomarina</taxon>
    </lineage>
</organism>
<feature type="domain" description="Response regulatory" evidence="3">
    <location>
        <begin position="12"/>
        <end position="128"/>
    </location>
</feature>
<dbReference type="Gene3D" id="3.40.50.2300">
    <property type="match status" value="1"/>
</dbReference>
<evidence type="ECO:0000256" key="2">
    <source>
        <dbReference type="PROSITE-ProRule" id="PRU00169"/>
    </source>
</evidence>
<proteinExistence type="predicted"/>